<name>A0AAW1GNF3_SAPOF</name>
<protein>
    <submittedName>
        <fullName evidence="1">Uncharacterized protein</fullName>
    </submittedName>
</protein>
<gene>
    <name evidence="1" type="ORF">RND81_14G183600</name>
</gene>
<keyword evidence="2" id="KW-1185">Reference proteome</keyword>
<evidence type="ECO:0000313" key="1">
    <source>
        <dbReference type="EMBL" id="KAK9666423.1"/>
    </source>
</evidence>
<dbReference type="AlphaFoldDB" id="A0AAW1GNF3"/>
<evidence type="ECO:0000313" key="2">
    <source>
        <dbReference type="Proteomes" id="UP001443914"/>
    </source>
</evidence>
<proteinExistence type="predicted"/>
<dbReference type="EMBL" id="JBDFQZ010000014">
    <property type="protein sequence ID" value="KAK9666423.1"/>
    <property type="molecule type" value="Genomic_DNA"/>
</dbReference>
<organism evidence="1 2">
    <name type="scientific">Saponaria officinalis</name>
    <name type="common">Common soapwort</name>
    <name type="synonym">Lychnis saponaria</name>
    <dbReference type="NCBI Taxonomy" id="3572"/>
    <lineage>
        <taxon>Eukaryota</taxon>
        <taxon>Viridiplantae</taxon>
        <taxon>Streptophyta</taxon>
        <taxon>Embryophyta</taxon>
        <taxon>Tracheophyta</taxon>
        <taxon>Spermatophyta</taxon>
        <taxon>Magnoliopsida</taxon>
        <taxon>eudicotyledons</taxon>
        <taxon>Gunneridae</taxon>
        <taxon>Pentapetalae</taxon>
        <taxon>Caryophyllales</taxon>
        <taxon>Caryophyllaceae</taxon>
        <taxon>Caryophylleae</taxon>
        <taxon>Saponaria</taxon>
    </lineage>
</organism>
<accession>A0AAW1GNF3</accession>
<reference evidence="1" key="1">
    <citation type="submission" date="2024-03" db="EMBL/GenBank/DDBJ databases">
        <title>WGS assembly of Saponaria officinalis var. Norfolk2.</title>
        <authorList>
            <person name="Jenkins J."/>
            <person name="Shu S."/>
            <person name="Grimwood J."/>
            <person name="Barry K."/>
            <person name="Goodstein D."/>
            <person name="Schmutz J."/>
            <person name="Leebens-Mack J."/>
            <person name="Osbourn A."/>
        </authorList>
    </citation>
    <scope>NUCLEOTIDE SEQUENCE [LARGE SCALE GENOMIC DNA]</scope>
    <source>
        <strain evidence="1">JIC</strain>
    </source>
</reference>
<comment type="caution">
    <text evidence="1">The sequence shown here is derived from an EMBL/GenBank/DDBJ whole genome shotgun (WGS) entry which is preliminary data.</text>
</comment>
<sequence length="412" mass="46776">MSKEISVDTEEVVSEKAPIRNPGYPIQNPGFIRNPVQNVKGKIRKRKRNYSLLREESIGSNFESTNPIIKVIGGLPMNTVEEHDILKDVLFDYSKGLFTSLVGDYWSFEFWKSICVEYNRRANSRSLPSCTEANIHTGGMFLLSQYCMLRAVGMEDVKLDTIFKPCEDCNLRIVFFPTSKIAGMNYTSNYVFTDPEYTMVKNVLLDYSRSSLQIQREDYYSASFWNTLADEYNMRVGTEHGLCAGVDMLNGGKKLRHIFNTQRRSGNIDPDLKQIFERCPNCKRRIPVFPLSLFSQSDASLTTSTMRSFRSGTSIGNARANIGNANGGSTSLQITEASHYDVSKLVPVLLRLAQSERIADDVIGYILHHRLPKWNSEEYRCLVTVLLSSDASSATKRYMVMQDYNGHYNPNP</sequence>
<dbReference type="Proteomes" id="UP001443914">
    <property type="component" value="Unassembled WGS sequence"/>
</dbReference>